<dbReference type="Proteomes" id="UP000266723">
    <property type="component" value="Unassembled WGS sequence"/>
</dbReference>
<protein>
    <submittedName>
        <fullName evidence="1">Uncharacterized protein</fullName>
    </submittedName>
</protein>
<gene>
    <name evidence="1" type="ORF">DY000_02060223</name>
</gene>
<evidence type="ECO:0000313" key="2">
    <source>
        <dbReference type="Proteomes" id="UP000266723"/>
    </source>
</evidence>
<dbReference type="EMBL" id="QGKV02001556">
    <property type="protein sequence ID" value="KAF3515634.1"/>
    <property type="molecule type" value="Genomic_DNA"/>
</dbReference>
<comment type="caution">
    <text evidence="1">The sequence shown here is derived from an EMBL/GenBank/DDBJ whole genome shotgun (WGS) entry which is preliminary data.</text>
</comment>
<organism evidence="1 2">
    <name type="scientific">Brassica cretica</name>
    <name type="common">Mustard</name>
    <dbReference type="NCBI Taxonomy" id="69181"/>
    <lineage>
        <taxon>Eukaryota</taxon>
        <taxon>Viridiplantae</taxon>
        <taxon>Streptophyta</taxon>
        <taxon>Embryophyta</taxon>
        <taxon>Tracheophyta</taxon>
        <taxon>Spermatophyta</taxon>
        <taxon>Magnoliopsida</taxon>
        <taxon>eudicotyledons</taxon>
        <taxon>Gunneridae</taxon>
        <taxon>Pentapetalae</taxon>
        <taxon>rosids</taxon>
        <taxon>malvids</taxon>
        <taxon>Brassicales</taxon>
        <taxon>Brassicaceae</taxon>
        <taxon>Brassiceae</taxon>
        <taxon>Brassica</taxon>
    </lineage>
</organism>
<name>A0ABQ7AP23_BRACR</name>
<keyword evidence="2" id="KW-1185">Reference proteome</keyword>
<sequence length="122" mass="13888">MSKRFSTFFFFGDLDVNFVVTVFDPNTSDRASVRARSLRSDRASVAELGRYVATERKHARSLRSDRASARARSLCSDRASTRARSLRSDLAERMLGRYVATELWLELGRYVATEWNTRSVAA</sequence>
<accession>A0ABQ7AP23</accession>
<proteinExistence type="predicted"/>
<evidence type="ECO:0000313" key="1">
    <source>
        <dbReference type="EMBL" id="KAF3515634.1"/>
    </source>
</evidence>
<reference evidence="1 2" key="1">
    <citation type="journal article" date="2020" name="BMC Genomics">
        <title>Intraspecific diversification of the crop wild relative Brassica cretica Lam. using demographic model selection.</title>
        <authorList>
            <person name="Kioukis A."/>
            <person name="Michalopoulou V.A."/>
            <person name="Briers L."/>
            <person name="Pirintsos S."/>
            <person name="Studholme D.J."/>
            <person name="Pavlidis P."/>
            <person name="Sarris P.F."/>
        </authorList>
    </citation>
    <scope>NUCLEOTIDE SEQUENCE [LARGE SCALE GENOMIC DNA]</scope>
    <source>
        <strain evidence="2">cv. PFS-1207/04</strain>
    </source>
</reference>